<gene>
    <name evidence="1" type="ORF">M9H77_11353</name>
</gene>
<organism evidence="1 2">
    <name type="scientific">Catharanthus roseus</name>
    <name type="common">Madagascar periwinkle</name>
    <name type="synonym">Vinca rosea</name>
    <dbReference type="NCBI Taxonomy" id="4058"/>
    <lineage>
        <taxon>Eukaryota</taxon>
        <taxon>Viridiplantae</taxon>
        <taxon>Streptophyta</taxon>
        <taxon>Embryophyta</taxon>
        <taxon>Tracheophyta</taxon>
        <taxon>Spermatophyta</taxon>
        <taxon>Magnoliopsida</taxon>
        <taxon>eudicotyledons</taxon>
        <taxon>Gunneridae</taxon>
        <taxon>Pentapetalae</taxon>
        <taxon>asterids</taxon>
        <taxon>lamiids</taxon>
        <taxon>Gentianales</taxon>
        <taxon>Apocynaceae</taxon>
        <taxon>Rauvolfioideae</taxon>
        <taxon>Vinceae</taxon>
        <taxon>Catharanthinae</taxon>
        <taxon>Catharanthus</taxon>
    </lineage>
</organism>
<proteinExistence type="predicted"/>
<evidence type="ECO:0000313" key="2">
    <source>
        <dbReference type="Proteomes" id="UP001060085"/>
    </source>
</evidence>
<sequence>MPSDQISMLQDVDDMASVVIQELPTDPSQMAVFAKKTFPVQPSRRHPREHVPDQGARGDKRGARRQPGRGAGGGRPPIPPFPDRHEHVDPRHVEVERGEGSGGGQPTIDPFDSPNLDIPSFSLGLTQPSQSLPSGSGTLQMPPPLDLGFALFQSPHSTSFGFFGVSCTPSSGHGWFIYTASAYIAGIFI</sequence>
<accession>A0ACC0BED6</accession>
<comment type="caution">
    <text evidence="1">The sequence shown here is derived from an EMBL/GenBank/DDBJ whole genome shotgun (WGS) entry which is preliminary data.</text>
</comment>
<dbReference type="Proteomes" id="UP001060085">
    <property type="component" value="Linkage Group LG03"/>
</dbReference>
<name>A0ACC0BED6_CATRO</name>
<reference evidence="2" key="1">
    <citation type="journal article" date="2023" name="Nat. Plants">
        <title>Single-cell RNA sequencing provides a high-resolution roadmap for understanding the multicellular compartmentation of specialized metabolism.</title>
        <authorList>
            <person name="Sun S."/>
            <person name="Shen X."/>
            <person name="Li Y."/>
            <person name="Li Y."/>
            <person name="Wang S."/>
            <person name="Li R."/>
            <person name="Zhang H."/>
            <person name="Shen G."/>
            <person name="Guo B."/>
            <person name="Wei J."/>
            <person name="Xu J."/>
            <person name="St-Pierre B."/>
            <person name="Chen S."/>
            <person name="Sun C."/>
        </authorList>
    </citation>
    <scope>NUCLEOTIDE SEQUENCE [LARGE SCALE GENOMIC DNA]</scope>
</reference>
<protein>
    <submittedName>
        <fullName evidence="1">Uncharacterized protein</fullName>
    </submittedName>
</protein>
<keyword evidence="2" id="KW-1185">Reference proteome</keyword>
<evidence type="ECO:0000313" key="1">
    <source>
        <dbReference type="EMBL" id="KAI5670989.1"/>
    </source>
</evidence>
<dbReference type="EMBL" id="CM044703">
    <property type="protein sequence ID" value="KAI5670989.1"/>
    <property type="molecule type" value="Genomic_DNA"/>
</dbReference>